<evidence type="ECO:0000256" key="3">
    <source>
        <dbReference type="ARBA" id="ARBA00022490"/>
    </source>
</evidence>
<dbReference type="PANTHER" id="PTHR30075">
    <property type="entry name" value="GLYCYL-TRNA SYNTHETASE"/>
    <property type="match status" value="1"/>
</dbReference>
<dbReference type="PANTHER" id="PTHR30075:SF2">
    <property type="entry name" value="GLYCINE--TRNA LIGASE, CHLOROPLASTIC_MITOCHONDRIAL 2"/>
    <property type="match status" value="1"/>
</dbReference>
<dbReference type="STRING" id="292459.STH575"/>
<evidence type="ECO:0000256" key="10">
    <source>
        <dbReference type="HAMAP-Rule" id="MF_00255"/>
    </source>
</evidence>
<organism evidence="12 13">
    <name type="scientific">Symbiobacterium thermophilum (strain DSM 24528 / JCM 14929 / IAM 14863 / T)</name>
    <dbReference type="NCBI Taxonomy" id="292459"/>
    <lineage>
        <taxon>Bacteria</taxon>
        <taxon>Bacillati</taxon>
        <taxon>Bacillota</taxon>
        <taxon>Clostridia</taxon>
        <taxon>Eubacteriales</taxon>
        <taxon>Symbiobacteriaceae</taxon>
        <taxon>Symbiobacterium</taxon>
    </lineage>
</organism>
<evidence type="ECO:0000256" key="7">
    <source>
        <dbReference type="ARBA" id="ARBA00022917"/>
    </source>
</evidence>
<dbReference type="InterPro" id="IPR008909">
    <property type="entry name" value="DALR_anticod-bd"/>
</dbReference>
<dbReference type="GO" id="GO:0006426">
    <property type="term" value="P:glycyl-tRNA aminoacylation"/>
    <property type="evidence" value="ECO:0007669"/>
    <property type="project" value="UniProtKB-UniRule"/>
</dbReference>
<comment type="subunit">
    <text evidence="10">Tetramer of two alpha and two beta subunits.</text>
</comment>
<dbReference type="Pfam" id="PF05746">
    <property type="entry name" value="DALR_1"/>
    <property type="match status" value="1"/>
</dbReference>
<dbReference type="GO" id="GO:0005829">
    <property type="term" value="C:cytosol"/>
    <property type="evidence" value="ECO:0007669"/>
    <property type="project" value="TreeGrafter"/>
</dbReference>
<dbReference type="AlphaFoldDB" id="Q67RY3"/>
<keyword evidence="3 10" id="KW-0963">Cytoplasm</keyword>
<dbReference type="NCBIfam" id="TIGR00211">
    <property type="entry name" value="glyS"/>
    <property type="match status" value="1"/>
</dbReference>
<dbReference type="Pfam" id="PF02092">
    <property type="entry name" value="tRNA_synt_2f"/>
    <property type="match status" value="1"/>
</dbReference>
<gene>
    <name evidence="12" type="primary">glySB</name>
    <name evidence="10" type="synonym">glyS</name>
    <name evidence="12" type="ordered locus">STH575</name>
</gene>
<keyword evidence="5 10" id="KW-0547">Nucleotide-binding</keyword>
<dbReference type="InterPro" id="IPR015944">
    <property type="entry name" value="Gly-tRNA-synth_bsu"/>
</dbReference>
<evidence type="ECO:0000259" key="11">
    <source>
        <dbReference type="Pfam" id="PF05746"/>
    </source>
</evidence>
<dbReference type="InterPro" id="IPR006194">
    <property type="entry name" value="Gly-tRNA-synth_heterodimer"/>
</dbReference>
<keyword evidence="8 10" id="KW-0030">Aminoacyl-tRNA synthetase</keyword>
<evidence type="ECO:0000256" key="2">
    <source>
        <dbReference type="ARBA" id="ARBA00008226"/>
    </source>
</evidence>
<dbReference type="GO" id="GO:0004814">
    <property type="term" value="F:arginine-tRNA ligase activity"/>
    <property type="evidence" value="ECO:0007669"/>
    <property type="project" value="InterPro"/>
</dbReference>
<dbReference type="HAMAP" id="MF_00255">
    <property type="entry name" value="Gly_tRNA_synth_beta"/>
    <property type="match status" value="1"/>
</dbReference>
<evidence type="ECO:0000256" key="5">
    <source>
        <dbReference type="ARBA" id="ARBA00022741"/>
    </source>
</evidence>
<feature type="domain" description="DALR anticodon binding" evidence="11">
    <location>
        <begin position="590"/>
        <end position="689"/>
    </location>
</feature>
<dbReference type="SUPFAM" id="SSF109604">
    <property type="entry name" value="HD-domain/PDEase-like"/>
    <property type="match status" value="1"/>
</dbReference>
<evidence type="ECO:0000256" key="4">
    <source>
        <dbReference type="ARBA" id="ARBA00022598"/>
    </source>
</evidence>
<keyword evidence="7 10" id="KW-0648">Protein biosynthesis</keyword>
<sequence>MAETRNLILEIGTEEIPARFCAPALEQLKENAAKALAEARLDYELVDVFGTPRRLVLYVRNLALRQRDVEVEVKGPPRKIAFDAEGNFTVPARKFAEGQGVALEELEVRPDEKGGEYLWARKRIQGESVETVLPPLLAGLVTSIHWPKAMRWADRELRYARPIKWILALLGDWRVPFDVDGIETVSTTRGHRVLGPAEPIAVSDADDYFAKVAGGYVMVDQAVRKQVIWQQVTAEAARVGGFVRRDEDLLEELTWLVEQPTAFAGSFDPAFLEVPAEVLVTTMKDNQRYFPVYKAEGSEELLPYFIGVRNGGHEHLDIVRAGNEKVLAARLSDARFFWDEDRRQPLESFNARLKEAVFQEKLGTQFERVERLVSLSRPIAQALGLSPEQEEQAARAAWLCKADLMTRMVFEFPEVQGYMGKQYLLHQGGDPAVAEAIYEHYLPRGAGDDLPRTGPGIVVALADKLDTLAGYFSIGLIPTGSQDPFALRRAAQGVVQTLVENGLRVDLAALVSRAIEQYRLPGEAAVKTHSDLMEFFRARVKVLMEQREIRYDVIDAVLAAGFRDVTDAVNRAEALAAVMAEPEFAAVTGAFKRVANLAGKANEAGAVSAEIDPELFTEPAERDLYGAFVDLRPEMKRAYEAGDYRTFYHLATRLKAPVDAFLDTVRVNVEDEKVRANRYALLQALGGLLSAPADLSKLAG</sequence>
<proteinExistence type="inferred from homology"/>
<dbReference type="KEGG" id="sth:STH575"/>
<dbReference type="Proteomes" id="UP000000417">
    <property type="component" value="Chromosome"/>
</dbReference>
<evidence type="ECO:0000313" key="13">
    <source>
        <dbReference type="Proteomes" id="UP000000417"/>
    </source>
</evidence>
<comment type="similarity">
    <text evidence="2 10">Belongs to the class-II aminoacyl-tRNA synthetase family.</text>
</comment>
<name>Q67RY3_SYMTH</name>
<evidence type="ECO:0000313" key="12">
    <source>
        <dbReference type="EMBL" id="BAD39560.1"/>
    </source>
</evidence>
<dbReference type="HOGENOM" id="CLU_007220_2_2_9"/>
<dbReference type="GO" id="GO:0005524">
    <property type="term" value="F:ATP binding"/>
    <property type="evidence" value="ECO:0007669"/>
    <property type="project" value="UniProtKB-UniRule"/>
</dbReference>
<dbReference type="OrthoDB" id="9775440at2"/>
<protein>
    <recommendedName>
        <fullName evidence="10">Glycine--tRNA ligase beta subunit</fullName>
        <ecNumber evidence="10">6.1.1.14</ecNumber>
    </recommendedName>
    <alternativeName>
        <fullName evidence="10">Glycyl-tRNA synthetase beta subunit</fullName>
        <shortName evidence="10">GlyRS</shortName>
    </alternativeName>
</protein>
<dbReference type="Gene3D" id="1.10.730.10">
    <property type="entry name" value="Isoleucyl-tRNA Synthetase, Domain 1"/>
    <property type="match status" value="1"/>
</dbReference>
<keyword evidence="4 10" id="KW-0436">Ligase</keyword>
<dbReference type="RefSeq" id="WP_011194709.1">
    <property type="nucleotide sequence ID" value="NC_006177.1"/>
</dbReference>
<evidence type="ECO:0000256" key="1">
    <source>
        <dbReference type="ARBA" id="ARBA00004496"/>
    </source>
</evidence>
<dbReference type="GO" id="GO:0004820">
    <property type="term" value="F:glycine-tRNA ligase activity"/>
    <property type="evidence" value="ECO:0007669"/>
    <property type="project" value="UniProtKB-UniRule"/>
</dbReference>
<dbReference type="eggNOG" id="COG0751">
    <property type="taxonomic scope" value="Bacteria"/>
</dbReference>
<accession>Q67RY3</accession>
<reference evidence="12 13" key="1">
    <citation type="journal article" date="2004" name="Nucleic Acids Res.">
        <title>Genome sequence of Symbiobacterium thermophilum, an uncultivable bacterium that depends on microbial commensalism.</title>
        <authorList>
            <person name="Ueda K."/>
            <person name="Yamashita A."/>
            <person name="Ishikawa J."/>
            <person name="Shimada M."/>
            <person name="Watsuji T."/>
            <person name="Morimura K."/>
            <person name="Ikeda H."/>
            <person name="Hattori M."/>
            <person name="Beppu T."/>
        </authorList>
    </citation>
    <scope>NUCLEOTIDE SEQUENCE [LARGE SCALE GENOMIC DNA]</scope>
    <source>
        <strain evidence="13">T / IAM 14863</strain>
    </source>
</reference>
<comment type="subcellular location">
    <subcellularLocation>
        <location evidence="1 10">Cytoplasm</location>
    </subcellularLocation>
</comment>
<comment type="catalytic activity">
    <reaction evidence="9 10">
        <text>tRNA(Gly) + glycine + ATP = glycyl-tRNA(Gly) + AMP + diphosphate</text>
        <dbReference type="Rhea" id="RHEA:16013"/>
        <dbReference type="Rhea" id="RHEA-COMP:9664"/>
        <dbReference type="Rhea" id="RHEA-COMP:9683"/>
        <dbReference type="ChEBI" id="CHEBI:30616"/>
        <dbReference type="ChEBI" id="CHEBI:33019"/>
        <dbReference type="ChEBI" id="CHEBI:57305"/>
        <dbReference type="ChEBI" id="CHEBI:78442"/>
        <dbReference type="ChEBI" id="CHEBI:78522"/>
        <dbReference type="ChEBI" id="CHEBI:456215"/>
        <dbReference type="EC" id="6.1.1.14"/>
    </reaction>
</comment>
<dbReference type="GO" id="GO:0006420">
    <property type="term" value="P:arginyl-tRNA aminoacylation"/>
    <property type="evidence" value="ECO:0007669"/>
    <property type="project" value="InterPro"/>
</dbReference>
<keyword evidence="6 10" id="KW-0067">ATP-binding</keyword>
<evidence type="ECO:0000256" key="6">
    <source>
        <dbReference type="ARBA" id="ARBA00022840"/>
    </source>
</evidence>
<dbReference type="PRINTS" id="PR01045">
    <property type="entry name" value="TRNASYNTHGB"/>
</dbReference>
<keyword evidence="13" id="KW-1185">Reference proteome</keyword>
<dbReference type="EMBL" id="AP006840">
    <property type="protein sequence ID" value="BAD39560.1"/>
    <property type="molecule type" value="Genomic_DNA"/>
</dbReference>
<evidence type="ECO:0000256" key="8">
    <source>
        <dbReference type="ARBA" id="ARBA00023146"/>
    </source>
</evidence>
<dbReference type="PROSITE" id="PS50861">
    <property type="entry name" value="AA_TRNA_LIGASE_II_GLYAB"/>
    <property type="match status" value="1"/>
</dbReference>
<dbReference type="EC" id="6.1.1.14" evidence="10"/>
<evidence type="ECO:0000256" key="9">
    <source>
        <dbReference type="ARBA" id="ARBA00047937"/>
    </source>
</evidence>